<name>A0A6L8KG81_9BURK</name>
<dbReference type="Proteomes" id="UP000479335">
    <property type="component" value="Unassembled WGS sequence"/>
</dbReference>
<dbReference type="PANTHER" id="PTHR37166:SF1">
    <property type="entry name" value="PROTEIN FLAG"/>
    <property type="match status" value="1"/>
</dbReference>
<keyword evidence="2" id="KW-0969">Cilium</keyword>
<protein>
    <submittedName>
        <fullName evidence="2">Flagellar biosynthesis protein FlaG</fullName>
    </submittedName>
</protein>
<keyword evidence="2" id="KW-0966">Cell projection</keyword>
<dbReference type="EMBL" id="WWCN01000014">
    <property type="protein sequence ID" value="MYM25248.1"/>
    <property type="molecule type" value="Genomic_DNA"/>
</dbReference>
<proteinExistence type="predicted"/>
<dbReference type="RefSeq" id="WP_161008694.1">
    <property type="nucleotide sequence ID" value="NZ_WWCN01000014.1"/>
</dbReference>
<dbReference type="Pfam" id="PF03646">
    <property type="entry name" value="FlaG"/>
    <property type="match status" value="1"/>
</dbReference>
<dbReference type="PANTHER" id="PTHR37166">
    <property type="entry name" value="PROTEIN FLAG"/>
    <property type="match status" value="1"/>
</dbReference>
<evidence type="ECO:0000256" key="1">
    <source>
        <dbReference type="SAM" id="MobiDB-lite"/>
    </source>
</evidence>
<dbReference type="AlphaFoldDB" id="A0A6L8KG81"/>
<organism evidence="2 3">
    <name type="scientific">Duganella flavida</name>
    <dbReference type="NCBI Taxonomy" id="2692175"/>
    <lineage>
        <taxon>Bacteria</taxon>
        <taxon>Pseudomonadati</taxon>
        <taxon>Pseudomonadota</taxon>
        <taxon>Betaproteobacteria</taxon>
        <taxon>Burkholderiales</taxon>
        <taxon>Oxalobacteraceae</taxon>
        <taxon>Telluria group</taxon>
        <taxon>Duganella</taxon>
    </lineage>
</organism>
<accession>A0A6L8KG81</accession>
<comment type="caution">
    <text evidence="2">The sequence shown here is derived from an EMBL/GenBank/DDBJ whole genome shotgun (WGS) entry which is preliminary data.</text>
</comment>
<keyword evidence="3" id="KW-1185">Reference proteome</keyword>
<reference evidence="2 3" key="1">
    <citation type="submission" date="2019-12" db="EMBL/GenBank/DDBJ databases">
        <title>Novel species isolated from a subtropical stream in China.</title>
        <authorList>
            <person name="Lu H."/>
        </authorList>
    </citation>
    <scope>NUCLEOTIDE SEQUENCE [LARGE SCALE GENOMIC DNA]</scope>
    <source>
        <strain evidence="2 3">FT135W</strain>
    </source>
</reference>
<feature type="compositionally biased region" description="Polar residues" evidence="1">
    <location>
        <begin position="1"/>
        <end position="13"/>
    </location>
</feature>
<keyword evidence="2" id="KW-0282">Flagellum</keyword>
<feature type="region of interest" description="Disordered" evidence="1">
    <location>
        <begin position="1"/>
        <end position="32"/>
    </location>
</feature>
<dbReference type="InterPro" id="IPR005186">
    <property type="entry name" value="FlaG"/>
</dbReference>
<sequence length="127" mass="13053">MTIDSIGSVSTARTADRSPVSSDAAVAQGAARAPATAVETANAVKANAAVPTLDQVNEAVSQLNKSAQANSQGLEFSVDTDTKRTVVKVIDQSTKEVLRQIPSPEALEIAKSLESKSSTGLLISQTA</sequence>
<dbReference type="SUPFAM" id="SSF160214">
    <property type="entry name" value="FlaG-like"/>
    <property type="match status" value="1"/>
</dbReference>
<evidence type="ECO:0000313" key="2">
    <source>
        <dbReference type="EMBL" id="MYM25248.1"/>
    </source>
</evidence>
<gene>
    <name evidence="2" type="ORF">GTP46_21695</name>
</gene>
<evidence type="ECO:0000313" key="3">
    <source>
        <dbReference type="Proteomes" id="UP000479335"/>
    </source>
</evidence>
<dbReference type="InterPro" id="IPR035924">
    <property type="entry name" value="FlaG-like_sf"/>
</dbReference>
<dbReference type="Gene3D" id="3.30.160.170">
    <property type="entry name" value="FlaG-like"/>
    <property type="match status" value="1"/>
</dbReference>